<proteinExistence type="predicted"/>
<protein>
    <recommendedName>
        <fullName evidence="3">FCS-type domain-containing protein</fullName>
    </recommendedName>
</protein>
<accession>A0A1L7CY99</accession>
<dbReference type="OrthoDB" id="4219687at2"/>
<organism evidence="1 2">
    <name type="scientific">Corynebacterium sphenisci DSM 44792</name>
    <dbReference type="NCBI Taxonomy" id="1437874"/>
    <lineage>
        <taxon>Bacteria</taxon>
        <taxon>Bacillati</taxon>
        <taxon>Actinomycetota</taxon>
        <taxon>Actinomycetes</taxon>
        <taxon>Mycobacteriales</taxon>
        <taxon>Corynebacteriaceae</taxon>
        <taxon>Corynebacterium</taxon>
    </lineage>
</organism>
<gene>
    <name evidence="1" type="ORF">CSPHI_06830</name>
</gene>
<dbReference type="AlphaFoldDB" id="A0A1L7CY99"/>
<dbReference type="STRING" id="1437874.CSPHI_06830"/>
<dbReference type="EMBL" id="CP009248">
    <property type="protein sequence ID" value="APT90808.1"/>
    <property type="molecule type" value="Genomic_DNA"/>
</dbReference>
<dbReference type="KEGG" id="csph:CSPHI_06830"/>
<sequence>MSERTPAHCLWCGREIESPGRGRPRRYCGQSCRQRAYEARRGGRGAGPVDAVALSRATVARLHDGLYELRCAVEDIATAAEEGAGHEQIAALAADALDLARELDKLR</sequence>
<evidence type="ECO:0000313" key="2">
    <source>
        <dbReference type="Proteomes" id="UP000185469"/>
    </source>
</evidence>
<evidence type="ECO:0008006" key="3">
    <source>
        <dbReference type="Google" id="ProtNLM"/>
    </source>
</evidence>
<name>A0A1L7CY99_9CORY</name>
<dbReference type="RefSeq" id="WP_075692053.1">
    <property type="nucleotide sequence ID" value="NZ_CP009248.1"/>
</dbReference>
<keyword evidence="2" id="KW-1185">Reference proteome</keyword>
<dbReference type="Proteomes" id="UP000185469">
    <property type="component" value="Chromosome"/>
</dbReference>
<evidence type="ECO:0000313" key="1">
    <source>
        <dbReference type="EMBL" id="APT90808.1"/>
    </source>
</evidence>
<reference evidence="1 2" key="1">
    <citation type="submission" date="2014-08" db="EMBL/GenBank/DDBJ databases">
        <title>Complete genome sequence of Corynebacterium sphenisci CECT 5990(T) (=DSM 44792(T)), isolated from healthy wild penguins.</title>
        <authorList>
            <person name="Ruckert C."/>
            <person name="Albersmeier A."/>
            <person name="Winkler A."/>
            <person name="Kalinowski J."/>
        </authorList>
    </citation>
    <scope>NUCLEOTIDE SEQUENCE [LARGE SCALE GENOMIC DNA]</scope>
    <source>
        <strain evidence="1 2">DSM 44792</strain>
    </source>
</reference>